<feature type="transmembrane region" description="Helical" evidence="1">
    <location>
        <begin position="89"/>
        <end position="109"/>
    </location>
</feature>
<dbReference type="Proteomes" id="UP000597668">
    <property type="component" value="Unassembled WGS sequence"/>
</dbReference>
<name>A0A8J6LYR9_9FIRM</name>
<evidence type="ECO:0000313" key="3">
    <source>
        <dbReference type="Proteomes" id="UP000597668"/>
    </source>
</evidence>
<gene>
    <name evidence="2" type="ORF">H8K20_07365</name>
</gene>
<keyword evidence="1" id="KW-0472">Membrane</keyword>
<dbReference type="RefSeq" id="WP_186487950.1">
    <property type="nucleotide sequence ID" value="NZ_JACOGI010000001.1"/>
</dbReference>
<sequence length="119" mass="13286">MNKIQVYHSSDTNILVWDMLVSVLVLTLALSQFTALHTAFCLLIAISITVVIVAVWHTRVGFWLVSAVFSAFWGGLAYGITALFTEDAIWQWMVFGLAVLVALGSHLLARRYTQNIEEV</sequence>
<reference evidence="2" key="1">
    <citation type="submission" date="2020-08" db="EMBL/GenBank/DDBJ databases">
        <authorList>
            <person name="Liu C."/>
            <person name="Sun Q."/>
        </authorList>
    </citation>
    <scope>NUCLEOTIDE SEQUENCE</scope>
    <source>
        <strain evidence="2">NSJ-65</strain>
    </source>
</reference>
<dbReference type="EMBL" id="JACOGI010000001">
    <property type="protein sequence ID" value="MBC3516212.1"/>
    <property type="molecule type" value="Genomic_DNA"/>
</dbReference>
<feature type="transmembrane region" description="Helical" evidence="1">
    <location>
        <begin position="12"/>
        <end position="30"/>
    </location>
</feature>
<proteinExistence type="predicted"/>
<feature type="transmembrane region" description="Helical" evidence="1">
    <location>
        <begin position="36"/>
        <end position="55"/>
    </location>
</feature>
<evidence type="ECO:0000313" key="2">
    <source>
        <dbReference type="EMBL" id="MBC3516212.1"/>
    </source>
</evidence>
<keyword evidence="1" id="KW-0812">Transmembrane</keyword>
<comment type="caution">
    <text evidence="2">The sequence shown here is derived from an EMBL/GenBank/DDBJ whole genome shotgun (WGS) entry which is preliminary data.</text>
</comment>
<protein>
    <submittedName>
        <fullName evidence="2">Uncharacterized protein</fullName>
    </submittedName>
</protein>
<feature type="transmembrane region" description="Helical" evidence="1">
    <location>
        <begin position="62"/>
        <end position="83"/>
    </location>
</feature>
<accession>A0A8J6LYR9</accession>
<evidence type="ECO:0000256" key="1">
    <source>
        <dbReference type="SAM" id="Phobius"/>
    </source>
</evidence>
<keyword evidence="1" id="KW-1133">Transmembrane helix</keyword>
<keyword evidence="3" id="KW-1185">Reference proteome</keyword>
<dbReference type="AlphaFoldDB" id="A0A8J6LYR9"/>
<organism evidence="2 3">
    <name type="scientific">Neobittarella massiliensis</name>
    <name type="common">ex Bilen et al. 2018</name>
    <dbReference type="NCBI Taxonomy" id="2041842"/>
    <lineage>
        <taxon>Bacteria</taxon>
        <taxon>Bacillati</taxon>
        <taxon>Bacillota</taxon>
        <taxon>Clostridia</taxon>
        <taxon>Eubacteriales</taxon>
        <taxon>Oscillospiraceae</taxon>
        <taxon>Neobittarella (ex Bilen et al. 2018)</taxon>
    </lineage>
</organism>